<dbReference type="CDD" id="cd11614">
    <property type="entry name" value="SAF_CpaB_FlgA_like"/>
    <property type="match status" value="1"/>
</dbReference>
<evidence type="ECO:0000256" key="4">
    <source>
        <dbReference type="ARBA" id="ARBA00022729"/>
    </source>
</evidence>
<keyword evidence="5 7" id="KW-0574">Periplasm</keyword>
<proteinExistence type="inferred from homology"/>
<dbReference type="EMBL" id="BPFB01000001">
    <property type="protein sequence ID" value="GIU41488.1"/>
    <property type="molecule type" value="Genomic_DNA"/>
</dbReference>
<organism evidence="9 10">
    <name type="scientific">Shewanella algidipiscicola</name>
    <dbReference type="NCBI Taxonomy" id="614070"/>
    <lineage>
        <taxon>Bacteria</taxon>
        <taxon>Pseudomonadati</taxon>
        <taxon>Pseudomonadota</taxon>
        <taxon>Gammaproteobacteria</taxon>
        <taxon>Alteromonadales</taxon>
        <taxon>Shewanellaceae</taxon>
        <taxon>Shewanella</taxon>
    </lineage>
</organism>
<comment type="function">
    <text evidence="6 7">Involved in the assembly process of the P-ring formation. It may associate with FlgF on the rod constituting a structure essential for the P-ring assembly or may act as a modulator protein for the P-ring assembly.</text>
</comment>
<keyword evidence="4" id="KW-0732">Signal</keyword>
<gene>
    <name evidence="9" type="ORF">TUM4630_00190</name>
</gene>
<dbReference type="PANTHER" id="PTHR36307:SF1">
    <property type="entry name" value="FLAGELLA BASAL BODY P-RING FORMATION PROTEIN FLGA"/>
    <property type="match status" value="1"/>
</dbReference>
<dbReference type="Pfam" id="PF13144">
    <property type="entry name" value="ChapFlgA"/>
    <property type="match status" value="1"/>
</dbReference>
<dbReference type="InterPro" id="IPR039246">
    <property type="entry name" value="Flagellar_FlgA"/>
</dbReference>
<evidence type="ECO:0000256" key="1">
    <source>
        <dbReference type="ARBA" id="ARBA00004418"/>
    </source>
</evidence>
<evidence type="ECO:0000256" key="6">
    <source>
        <dbReference type="ARBA" id="ARBA00025643"/>
    </source>
</evidence>
<evidence type="ECO:0000256" key="3">
    <source>
        <dbReference type="ARBA" id="ARBA00014754"/>
    </source>
</evidence>
<protein>
    <recommendedName>
        <fullName evidence="3 7">Flagella basal body P-ring formation protein FlgA</fullName>
    </recommendedName>
</protein>
<evidence type="ECO:0000313" key="10">
    <source>
        <dbReference type="Proteomes" id="UP000761574"/>
    </source>
</evidence>
<dbReference type="Proteomes" id="UP000761574">
    <property type="component" value="Unassembled WGS sequence"/>
</dbReference>
<evidence type="ECO:0000256" key="7">
    <source>
        <dbReference type="RuleBase" id="RU362063"/>
    </source>
</evidence>
<keyword evidence="7" id="KW-1005">Bacterial flagellum biogenesis</keyword>
<accession>A0ABQ4P223</accession>
<evidence type="ECO:0000313" key="9">
    <source>
        <dbReference type="EMBL" id="GIU41488.1"/>
    </source>
</evidence>
<dbReference type="InterPro" id="IPR017585">
    <property type="entry name" value="SAF_FlgA"/>
</dbReference>
<dbReference type="InterPro" id="IPR013974">
    <property type="entry name" value="SAF"/>
</dbReference>
<comment type="caution">
    <text evidence="9">The sequence shown here is derived from an EMBL/GenBank/DDBJ whole genome shotgun (WGS) entry which is preliminary data.</text>
</comment>
<evidence type="ECO:0000256" key="2">
    <source>
        <dbReference type="ARBA" id="ARBA00010474"/>
    </source>
</evidence>
<dbReference type="NCBIfam" id="TIGR03170">
    <property type="entry name" value="flgA_cterm"/>
    <property type="match status" value="1"/>
</dbReference>
<comment type="subcellular location">
    <subcellularLocation>
        <location evidence="1 7">Periplasm</location>
    </subcellularLocation>
</comment>
<evidence type="ECO:0000256" key="5">
    <source>
        <dbReference type="ARBA" id="ARBA00022764"/>
    </source>
</evidence>
<dbReference type="SMART" id="SM00858">
    <property type="entry name" value="SAF"/>
    <property type="match status" value="1"/>
</dbReference>
<comment type="similarity">
    <text evidence="2 7">Belongs to the FlgA family.</text>
</comment>
<dbReference type="Gene3D" id="3.90.1210.10">
    <property type="entry name" value="Antifreeze-like/N-acetylneuraminic acid synthase C-terminal domain"/>
    <property type="match status" value="1"/>
</dbReference>
<reference evidence="9 10" key="1">
    <citation type="submission" date="2021-05" db="EMBL/GenBank/DDBJ databases">
        <title>Molecular characterization for Shewanella algae harboring chromosomal blaOXA-55-like strains isolated from clinical and environment sample.</title>
        <authorList>
            <person name="Ohama Y."/>
            <person name="Aoki K."/>
            <person name="Harada S."/>
            <person name="Moriya K."/>
            <person name="Ishii Y."/>
            <person name="Tateda K."/>
        </authorList>
    </citation>
    <scope>NUCLEOTIDE SEQUENCE [LARGE SCALE GENOMIC DNA]</scope>
    <source>
        <strain evidence="9 10">LMG 23746</strain>
    </source>
</reference>
<name>A0ABQ4P223_9GAMM</name>
<dbReference type="Gene3D" id="2.30.30.760">
    <property type="match status" value="1"/>
</dbReference>
<dbReference type="PANTHER" id="PTHR36307">
    <property type="entry name" value="FLAGELLA BASAL BODY P-RING FORMATION PROTEIN FLGA"/>
    <property type="match status" value="1"/>
</dbReference>
<feature type="domain" description="SAF" evidence="8">
    <location>
        <begin position="79"/>
        <end position="141"/>
    </location>
</feature>
<keyword evidence="10" id="KW-1185">Reference proteome</keyword>
<sequence>MQRSIETQLSQWQQQQAIDKVQHKIMIRVPSGADNLEPCPQKITIDPPQGLPFGRVQRKLSCPSLGWSLYVRAKVTLQAYLPVANRNLQRDEIVTSADLHWKMLPLKASDQDVITQEANLLGQQVTRKLRKNKPIRAAYLEAPRLINVGDEVIIEASSEGFYANMLGVALDVGKEGDAIRVKNSSSGKVITAYVVAKGRVRTQF</sequence>
<evidence type="ECO:0000259" key="8">
    <source>
        <dbReference type="SMART" id="SM00858"/>
    </source>
</evidence>